<sequence length="473" mass="51860">MEDGWRSSAHGDQHLSDDADFTPQSNVDPDADLEHIPTPLSDSTAPTSTHASQDACSLDEEPTFTRRPRPFSLYYSASSIDQSEPSLQAITRRKRPESLMMALTGDKPADDSRPARSTTWFSPRSPAAVERAAAADATSRKTRGNQGPASTPVSPGRPKVASPSRFSFFTSPRITALKTAVSSSPSSPQDDELINLDVDAALFPTGTPADGDAFSPAAFKNLHMNATGLLRRFQIAYKQRVTTVHELKADLEAHQDEKSENETRIRHLKMQLEDMARKAAENEDAMRTLVEELTKEKKLRMRERNLSAVSEDLGVEEDQLRMARRRSGGTTKSDSGFDTDEDSIEEASVFSRCRSPTLTASTVDVTSLENMPPPPPPPSHTKPPMPSPTRTSRQPPPQMSTIQKLFKGMGSEAPGQEDAHGLDRCRNCHGQDASVAWDTVGLLRDENRSLKQRMGDLETAVEDALDAVNGIRL</sequence>
<feature type="compositionally biased region" description="Polar residues" evidence="2">
    <location>
        <begin position="354"/>
        <end position="369"/>
    </location>
</feature>
<evidence type="ECO:0000256" key="1">
    <source>
        <dbReference type="SAM" id="Coils"/>
    </source>
</evidence>
<dbReference type="AlphaFoldDB" id="A0A0F7ZYP4"/>
<feature type="compositionally biased region" description="Low complexity" evidence="2">
    <location>
        <begin position="127"/>
        <end position="137"/>
    </location>
</feature>
<organism evidence="3 4">
    <name type="scientific">Hirsutella minnesotensis 3608</name>
    <dbReference type="NCBI Taxonomy" id="1043627"/>
    <lineage>
        <taxon>Eukaryota</taxon>
        <taxon>Fungi</taxon>
        <taxon>Dikarya</taxon>
        <taxon>Ascomycota</taxon>
        <taxon>Pezizomycotina</taxon>
        <taxon>Sordariomycetes</taxon>
        <taxon>Hypocreomycetidae</taxon>
        <taxon>Hypocreales</taxon>
        <taxon>Ophiocordycipitaceae</taxon>
        <taxon>Hirsutella</taxon>
    </lineage>
</organism>
<evidence type="ECO:0000256" key="2">
    <source>
        <dbReference type="SAM" id="MobiDB-lite"/>
    </source>
</evidence>
<dbReference type="EMBL" id="KQ030541">
    <property type="protein sequence ID" value="KJZ72827.1"/>
    <property type="molecule type" value="Genomic_DNA"/>
</dbReference>
<feature type="region of interest" description="Disordered" evidence="2">
    <location>
        <begin position="1"/>
        <end position="165"/>
    </location>
</feature>
<accession>A0A0F7ZYP4</accession>
<name>A0A0F7ZYP4_9HYPO</name>
<gene>
    <name evidence="3" type="ORF">HIM_07771</name>
</gene>
<keyword evidence="1" id="KW-0175">Coiled coil</keyword>
<dbReference type="OrthoDB" id="5377009at2759"/>
<reference evidence="3 4" key="1">
    <citation type="journal article" date="2014" name="Genome Biol. Evol.">
        <title>Comparative genomics and transcriptomics analyses reveal divergent lifestyle features of nematode endoparasitic fungus Hirsutella minnesotensis.</title>
        <authorList>
            <person name="Lai Y."/>
            <person name="Liu K."/>
            <person name="Zhang X."/>
            <person name="Zhang X."/>
            <person name="Li K."/>
            <person name="Wang N."/>
            <person name="Shu C."/>
            <person name="Wu Y."/>
            <person name="Wang C."/>
            <person name="Bushley K.E."/>
            <person name="Xiang M."/>
            <person name="Liu X."/>
        </authorList>
    </citation>
    <scope>NUCLEOTIDE SEQUENCE [LARGE SCALE GENOMIC DNA]</scope>
    <source>
        <strain evidence="3 4">3608</strain>
    </source>
</reference>
<feature type="compositionally biased region" description="Polar residues" evidence="2">
    <location>
        <begin position="75"/>
        <end position="89"/>
    </location>
</feature>
<evidence type="ECO:0000313" key="3">
    <source>
        <dbReference type="EMBL" id="KJZ72827.1"/>
    </source>
</evidence>
<dbReference type="Proteomes" id="UP000054481">
    <property type="component" value="Unassembled WGS sequence"/>
</dbReference>
<evidence type="ECO:0000313" key="4">
    <source>
        <dbReference type="Proteomes" id="UP000054481"/>
    </source>
</evidence>
<feature type="compositionally biased region" description="Pro residues" evidence="2">
    <location>
        <begin position="371"/>
        <end position="387"/>
    </location>
</feature>
<feature type="coiled-coil region" evidence="1">
    <location>
        <begin position="244"/>
        <end position="296"/>
    </location>
</feature>
<feature type="region of interest" description="Disordered" evidence="2">
    <location>
        <begin position="320"/>
        <end position="399"/>
    </location>
</feature>
<protein>
    <submittedName>
        <fullName evidence="3">Uncharacterized protein</fullName>
    </submittedName>
</protein>
<proteinExistence type="predicted"/>
<feature type="compositionally biased region" description="Polar residues" evidence="2">
    <location>
        <begin position="40"/>
        <end position="55"/>
    </location>
</feature>
<keyword evidence="4" id="KW-1185">Reference proteome</keyword>
<feature type="compositionally biased region" description="Polar residues" evidence="2">
    <location>
        <begin position="144"/>
        <end position="153"/>
    </location>
</feature>